<dbReference type="RefSeq" id="WP_163172241.1">
    <property type="nucleotide sequence ID" value="NZ_CP044463.1"/>
</dbReference>
<dbReference type="AlphaFoldDB" id="A0AAE6WY06"/>
<proteinExistence type="predicted"/>
<dbReference type="EMBL" id="CP044463">
    <property type="protein sequence ID" value="QIC68236.1"/>
    <property type="molecule type" value="Genomic_DNA"/>
</dbReference>
<evidence type="ECO:0000256" key="1">
    <source>
        <dbReference type="SAM" id="MobiDB-lite"/>
    </source>
</evidence>
<dbReference type="Proteomes" id="UP000503505">
    <property type="component" value="Chromosome"/>
</dbReference>
<reference evidence="2 3" key="1">
    <citation type="submission" date="2019-09" db="EMBL/GenBank/DDBJ databases">
        <title>Non-baumannii Acinetobacter spp. carrying blaNDM-1 isolated in China.</title>
        <authorList>
            <person name="Cui C."/>
            <person name="Chen C."/>
            <person name="Sun J."/>
            <person name="Liu Y."/>
        </authorList>
    </citation>
    <scope>NUCLEOTIDE SEQUENCE [LARGE SCALE GENOMIC DNA]</scope>
    <source>
        <strain evidence="2 3">HZE23-1</strain>
    </source>
</reference>
<feature type="compositionally biased region" description="Low complexity" evidence="1">
    <location>
        <begin position="32"/>
        <end position="49"/>
    </location>
</feature>
<protein>
    <recommendedName>
        <fullName evidence="4">Fimbrial protein FimV</fullName>
    </recommendedName>
</protein>
<evidence type="ECO:0008006" key="4">
    <source>
        <dbReference type="Google" id="ProtNLM"/>
    </source>
</evidence>
<evidence type="ECO:0000313" key="2">
    <source>
        <dbReference type="EMBL" id="QIC68236.1"/>
    </source>
</evidence>
<dbReference type="Gene3D" id="1.20.58.2200">
    <property type="match status" value="1"/>
</dbReference>
<evidence type="ECO:0000313" key="3">
    <source>
        <dbReference type="Proteomes" id="UP000503505"/>
    </source>
</evidence>
<dbReference type="InterPro" id="IPR038440">
    <property type="entry name" value="FimV_C_sf"/>
</dbReference>
<feature type="region of interest" description="Disordered" evidence="1">
    <location>
        <begin position="26"/>
        <end position="49"/>
    </location>
</feature>
<accession>A0AAE6WY06</accession>
<sequence length="470" mass="50858">MLIYVIPLILLIIVLIVVKKRQDAQGSDKPKATTAKARKTTSSARATPAKTRVVEEVAANPQEAIALSADLRKKIERLISEGNFFAAEAQINQALKKDNRQHELYLLLLDIHIQQKDEFAISQLITHVRSLSLDDILTQAEAKKAEFENSAMPTKDTLGFPSAQLSAGSSVTEAALIDNTAAFEELSPTHSPVVNDLAFDELQQDNKPQKAVFKPAPSQNDIQPLEFNFEPTLTQPASDTAQDLPGATGLEFNFSDAPAVSEPVPTTIPDTAPSALNFSFDLDSSTKAETEIAPAAEPETAAPVMDFKLDLGSLEKPEVTPVPTAESVQPLDFSFSADTTSTTETQPEIAVPEFNLSGLTTHKPISPAVPAVSELDFKLDAVPEKPASAAISFDIPSAPVTSTAHQNDPLVQSFPELTETDEVVLNLELAEQYIQLGAYDAAREILTEKEADYSPQQRTHVDQLLNRIAS</sequence>
<gene>
    <name evidence="2" type="ORF">FSC10_13090</name>
</gene>
<name>A0AAE6WY06_9GAMM</name>
<organism evidence="2 3">
    <name type="scientific">Acinetobacter schindleri</name>
    <dbReference type="NCBI Taxonomy" id="108981"/>
    <lineage>
        <taxon>Bacteria</taxon>
        <taxon>Pseudomonadati</taxon>
        <taxon>Pseudomonadota</taxon>
        <taxon>Gammaproteobacteria</taxon>
        <taxon>Moraxellales</taxon>
        <taxon>Moraxellaceae</taxon>
        <taxon>Acinetobacter</taxon>
    </lineage>
</organism>